<protein>
    <recommendedName>
        <fullName evidence="4">DUF2812 domain-containing protein</fullName>
    </recommendedName>
</protein>
<dbReference type="KEGG" id="erl:AOC36_08905"/>
<feature type="transmembrane region" description="Helical" evidence="1">
    <location>
        <begin position="233"/>
        <end position="254"/>
    </location>
</feature>
<dbReference type="STRING" id="1514105.AOC36_08905"/>
<evidence type="ECO:0000313" key="3">
    <source>
        <dbReference type="Proteomes" id="UP000063781"/>
    </source>
</evidence>
<proteinExistence type="predicted"/>
<feature type="transmembrane region" description="Helical" evidence="1">
    <location>
        <begin position="209"/>
        <end position="227"/>
    </location>
</feature>
<name>A0A0X8H124_9FIRM</name>
<sequence length="409" mass="48017">MKYKLRFTKLSVVDQQNLEYLLNEYAHEGWYIKKIVFDVLFFEYDPTRDCRIIVVMNYNAMSRLSQAKNEADLQKQLDAYELFDYKTILKYRYFVVLEASKTSQFITDEFVDETTSKPNRKKIFRSVFLEEILSILWYQIMFIGNPVNTIALFIASNYGIMYLLFLCGLMIWIIMDGFMRIKAAHGYYRQYRNPIPQRFKQTKHSSKDLWKMGLFILSIVLFVWVGMTNNPSQFVMIFGILVSLILTVNLFAFGTRSESMTLRRRIVLMISGFISLAMFCVCFMLVLNHEEGASNMRPISDAHQITHLKMESFDRFLEENTQCSFNQSDSLLVTKVEIWCDSQDISVVVSKTEQFLPFVIWSGVGTFNLPEQTSTLSTRGFQTAFRVNHTILLSYREIPQYFIDELNSR</sequence>
<dbReference type="RefSeq" id="WP_067633491.1">
    <property type="nucleotide sequence ID" value="NZ_CP013213.1"/>
</dbReference>
<keyword evidence="3" id="KW-1185">Reference proteome</keyword>
<accession>A0A0X8H124</accession>
<dbReference type="AlphaFoldDB" id="A0A0X8H124"/>
<organism evidence="2 3">
    <name type="scientific">Erysipelothrix larvae</name>
    <dbReference type="NCBI Taxonomy" id="1514105"/>
    <lineage>
        <taxon>Bacteria</taxon>
        <taxon>Bacillati</taxon>
        <taxon>Bacillota</taxon>
        <taxon>Erysipelotrichia</taxon>
        <taxon>Erysipelotrichales</taxon>
        <taxon>Erysipelotrichaceae</taxon>
        <taxon>Erysipelothrix</taxon>
    </lineage>
</organism>
<reference evidence="2 3" key="1">
    <citation type="submission" date="2015-10" db="EMBL/GenBank/DDBJ databases">
        <title>Erysipelothrix larvae sp. LV19 isolated from the larval gut of the rhinoceros beetle, Trypoxylus dichotomus.</title>
        <authorList>
            <person name="Lim S."/>
            <person name="Kim B.-C."/>
        </authorList>
    </citation>
    <scope>NUCLEOTIDE SEQUENCE [LARGE SCALE GENOMIC DNA]</scope>
    <source>
        <strain evidence="2 3">LV19</strain>
    </source>
</reference>
<gene>
    <name evidence="2" type="ORF">AOC36_08905</name>
</gene>
<keyword evidence="1" id="KW-1133">Transmembrane helix</keyword>
<evidence type="ECO:0000313" key="2">
    <source>
        <dbReference type="EMBL" id="AMC94102.1"/>
    </source>
</evidence>
<evidence type="ECO:0000256" key="1">
    <source>
        <dbReference type="SAM" id="Phobius"/>
    </source>
</evidence>
<dbReference type="OrthoDB" id="1684265at2"/>
<feature type="transmembrane region" description="Helical" evidence="1">
    <location>
        <begin position="150"/>
        <end position="175"/>
    </location>
</feature>
<evidence type="ECO:0008006" key="4">
    <source>
        <dbReference type="Google" id="ProtNLM"/>
    </source>
</evidence>
<dbReference type="EMBL" id="CP013213">
    <property type="protein sequence ID" value="AMC94102.1"/>
    <property type="molecule type" value="Genomic_DNA"/>
</dbReference>
<feature type="transmembrane region" description="Helical" evidence="1">
    <location>
        <begin position="266"/>
        <end position="287"/>
    </location>
</feature>
<keyword evidence="1" id="KW-0812">Transmembrane</keyword>
<keyword evidence="1" id="KW-0472">Membrane</keyword>
<dbReference type="Proteomes" id="UP000063781">
    <property type="component" value="Chromosome"/>
</dbReference>
<feature type="transmembrane region" description="Helical" evidence="1">
    <location>
        <begin position="127"/>
        <end position="144"/>
    </location>
</feature>